<gene>
    <name evidence="2" type="ORF">C8J55DRAFT_492087</name>
</gene>
<sequence>MCPKWGPIASSIRTSLHAATPTVLAKFKCVLKGTQLAIIEPMSIATNGSGIAALLRSIRSFLSSNVTTTSVVPIKAFVGSDNLSDDAEMIVIFIVVFSALAVLGVIVVVHITLQIVYAFWTRYRSYIFEPKANIDALRRREKAVELWESAVAQQARTIQLEIEIGVEQRVAQIMNRYAALAQERANGLEELVAEMIESDSDDEAMWEQGLIRPAVSGV</sequence>
<evidence type="ECO:0000256" key="1">
    <source>
        <dbReference type="SAM" id="Phobius"/>
    </source>
</evidence>
<name>A0A9W9DG98_9AGAR</name>
<evidence type="ECO:0000313" key="2">
    <source>
        <dbReference type="EMBL" id="KAJ4469375.1"/>
    </source>
</evidence>
<reference evidence="2" key="2">
    <citation type="journal article" date="2023" name="Proc. Natl. Acad. Sci. U.S.A.">
        <title>A global phylogenomic analysis of the shiitake genus Lentinula.</title>
        <authorList>
            <person name="Sierra-Patev S."/>
            <person name="Min B."/>
            <person name="Naranjo-Ortiz M."/>
            <person name="Looney B."/>
            <person name="Konkel Z."/>
            <person name="Slot J.C."/>
            <person name="Sakamoto Y."/>
            <person name="Steenwyk J.L."/>
            <person name="Rokas A."/>
            <person name="Carro J."/>
            <person name="Camarero S."/>
            <person name="Ferreira P."/>
            <person name="Molpeceres G."/>
            <person name="Ruiz-Duenas F.J."/>
            <person name="Serrano A."/>
            <person name="Henrissat B."/>
            <person name="Drula E."/>
            <person name="Hughes K.W."/>
            <person name="Mata J.L."/>
            <person name="Ishikawa N.K."/>
            <person name="Vargas-Isla R."/>
            <person name="Ushijima S."/>
            <person name="Smith C.A."/>
            <person name="Donoghue J."/>
            <person name="Ahrendt S."/>
            <person name="Andreopoulos W."/>
            <person name="He G."/>
            <person name="LaButti K."/>
            <person name="Lipzen A."/>
            <person name="Ng V."/>
            <person name="Riley R."/>
            <person name="Sandor L."/>
            <person name="Barry K."/>
            <person name="Martinez A.T."/>
            <person name="Xiao Y."/>
            <person name="Gibbons J.G."/>
            <person name="Terashima K."/>
            <person name="Grigoriev I.V."/>
            <person name="Hibbett D."/>
        </authorList>
    </citation>
    <scope>NUCLEOTIDE SEQUENCE</scope>
    <source>
        <strain evidence="2">Sp2 HRB7682 ss15</strain>
    </source>
</reference>
<feature type="transmembrane region" description="Helical" evidence="1">
    <location>
        <begin position="90"/>
        <end position="120"/>
    </location>
</feature>
<keyword evidence="1" id="KW-1133">Transmembrane helix</keyword>
<keyword evidence="1" id="KW-0812">Transmembrane</keyword>
<reference evidence="2" key="1">
    <citation type="submission" date="2022-08" db="EMBL/GenBank/DDBJ databases">
        <authorList>
            <consortium name="DOE Joint Genome Institute"/>
            <person name="Min B."/>
            <person name="Riley R."/>
            <person name="Sierra-Patev S."/>
            <person name="Naranjo-Ortiz M."/>
            <person name="Looney B."/>
            <person name="Konkel Z."/>
            <person name="Slot J.C."/>
            <person name="Sakamoto Y."/>
            <person name="Steenwyk J.L."/>
            <person name="Rokas A."/>
            <person name="Carro J."/>
            <person name="Camarero S."/>
            <person name="Ferreira P."/>
            <person name="Molpeceres G."/>
            <person name="Ruiz-Duenas F.J."/>
            <person name="Serrano A."/>
            <person name="Henrissat B."/>
            <person name="Drula E."/>
            <person name="Hughes K.W."/>
            <person name="Mata J.L."/>
            <person name="Ishikawa N.K."/>
            <person name="Vargas-Isla R."/>
            <person name="Ushijima S."/>
            <person name="Smith C.A."/>
            <person name="Ahrendt S."/>
            <person name="Andreopoulos W."/>
            <person name="He G."/>
            <person name="Labutti K."/>
            <person name="Lipzen A."/>
            <person name="Ng V."/>
            <person name="Sandor L."/>
            <person name="Barry K."/>
            <person name="Martinez A.T."/>
            <person name="Xiao Y."/>
            <person name="Gibbons J.G."/>
            <person name="Terashima K."/>
            <person name="Hibbett D.S."/>
            <person name="Grigoriev I.V."/>
        </authorList>
    </citation>
    <scope>NUCLEOTIDE SEQUENCE</scope>
    <source>
        <strain evidence="2">Sp2 HRB7682 ss15</strain>
    </source>
</reference>
<keyword evidence="1" id="KW-0472">Membrane</keyword>
<dbReference type="Proteomes" id="UP001150238">
    <property type="component" value="Unassembled WGS sequence"/>
</dbReference>
<protein>
    <submittedName>
        <fullName evidence="2">Uncharacterized protein</fullName>
    </submittedName>
</protein>
<dbReference type="AlphaFoldDB" id="A0A9W9DG98"/>
<evidence type="ECO:0000313" key="3">
    <source>
        <dbReference type="Proteomes" id="UP001150238"/>
    </source>
</evidence>
<accession>A0A9W9DG98</accession>
<organism evidence="2 3">
    <name type="scientific">Lentinula lateritia</name>
    <dbReference type="NCBI Taxonomy" id="40482"/>
    <lineage>
        <taxon>Eukaryota</taxon>
        <taxon>Fungi</taxon>
        <taxon>Dikarya</taxon>
        <taxon>Basidiomycota</taxon>
        <taxon>Agaricomycotina</taxon>
        <taxon>Agaricomycetes</taxon>
        <taxon>Agaricomycetidae</taxon>
        <taxon>Agaricales</taxon>
        <taxon>Marasmiineae</taxon>
        <taxon>Omphalotaceae</taxon>
        <taxon>Lentinula</taxon>
    </lineage>
</organism>
<proteinExistence type="predicted"/>
<comment type="caution">
    <text evidence="2">The sequence shown here is derived from an EMBL/GenBank/DDBJ whole genome shotgun (WGS) entry which is preliminary data.</text>
</comment>
<dbReference type="EMBL" id="JANVFS010000035">
    <property type="protein sequence ID" value="KAJ4469375.1"/>
    <property type="molecule type" value="Genomic_DNA"/>
</dbReference>